<dbReference type="PROSITE" id="PS00086">
    <property type="entry name" value="CYTOCHROME_P450"/>
    <property type="match status" value="1"/>
</dbReference>
<dbReference type="InterPro" id="IPR001128">
    <property type="entry name" value="Cyt_P450"/>
</dbReference>
<evidence type="ECO:0000256" key="1">
    <source>
        <dbReference type="ARBA" id="ARBA00001971"/>
    </source>
</evidence>
<protein>
    <submittedName>
        <fullName evidence="11">Cytochrome P450</fullName>
    </submittedName>
</protein>
<dbReference type="PRINTS" id="PR00385">
    <property type="entry name" value="P450"/>
</dbReference>
<dbReference type="PANTHER" id="PTHR46300:SF1">
    <property type="entry name" value="P450, PUTATIVE (EUROFUNG)-RELATED"/>
    <property type="match status" value="1"/>
</dbReference>
<dbReference type="GO" id="GO:0005506">
    <property type="term" value="F:iron ion binding"/>
    <property type="evidence" value="ECO:0007669"/>
    <property type="project" value="InterPro"/>
</dbReference>
<keyword evidence="6 10" id="KW-0560">Oxidoreductase</keyword>
<dbReference type="GO" id="GO:0020037">
    <property type="term" value="F:heme binding"/>
    <property type="evidence" value="ECO:0007669"/>
    <property type="project" value="InterPro"/>
</dbReference>
<dbReference type="GO" id="GO:0004497">
    <property type="term" value="F:monooxygenase activity"/>
    <property type="evidence" value="ECO:0007669"/>
    <property type="project" value="UniProtKB-KW"/>
</dbReference>
<dbReference type="InterPro" id="IPR002401">
    <property type="entry name" value="Cyt_P450_E_grp-I"/>
</dbReference>
<dbReference type="Proteomes" id="UP001163850">
    <property type="component" value="Unassembled WGS sequence"/>
</dbReference>
<dbReference type="Gene3D" id="1.10.630.10">
    <property type="entry name" value="Cytochrome P450"/>
    <property type="match status" value="1"/>
</dbReference>
<feature type="binding site" description="axial binding residue" evidence="9">
    <location>
        <position position="473"/>
    </location>
    <ligand>
        <name>heme</name>
        <dbReference type="ChEBI" id="CHEBI:30413"/>
    </ligand>
    <ligandPart>
        <name>Fe</name>
        <dbReference type="ChEBI" id="CHEBI:18248"/>
    </ligandPart>
</feature>
<dbReference type="InterPro" id="IPR036396">
    <property type="entry name" value="Cyt_P450_sf"/>
</dbReference>
<dbReference type="CDD" id="cd11065">
    <property type="entry name" value="CYP64-like"/>
    <property type="match status" value="1"/>
</dbReference>
<sequence>MILEFLSSWSRSTVLALVGISVISYIISKRIKASTSLPLPPGPPADSIWGNSFDAAFCYRRFELWTQEYGPVFSLKQGIPGFGGTTTIIIGRHQAAVEIMEKHGADLSDRPISVAAGDTLSGGMRILLMKSGETFKKLRKALQSHLQPKSVASYHPVLTQTARQHMFDIIEEHNATSSGTSSFVSTHHQDHARRYAAAVVMALAYGKVPHSFEDPEVQAVNRCLTRLGYAMRPGAWKVDVVPFLKYIPGYLNELKAGHKEELGLFKSQLQEVREKMHRGEEVPASFGKYLIEKQPMLGLSDDEIAYLAGSMFGAGSDTSASAISVALMAATCYPEAQKAIQDELDSVVGRGRPPVFSDQDSLPQTMAFVHESFRWRPVTAGGFPHRATKDIIWVCSNLFWCAHGIISIEQQNCLIPKGSTVIGNVWSVGRDPELFPDPERFNYKRWIVSDGEGRSRLRDDLKSYPFGFGRRVCPGQHMATASTFINLALVLWAFNLTSDTKQPIDTFAFTESANAHPMPFNVVFTPRVSVKPEDSEAKGWEILKEAFESYGF</sequence>
<evidence type="ECO:0000313" key="12">
    <source>
        <dbReference type="Proteomes" id="UP001163850"/>
    </source>
</evidence>
<dbReference type="PANTHER" id="PTHR46300">
    <property type="entry name" value="P450, PUTATIVE (EUROFUNG)-RELATED-RELATED"/>
    <property type="match status" value="1"/>
</dbReference>
<dbReference type="GO" id="GO:0016705">
    <property type="term" value="F:oxidoreductase activity, acting on paired donors, with incorporation or reduction of molecular oxygen"/>
    <property type="evidence" value="ECO:0007669"/>
    <property type="project" value="InterPro"/>
</dbReference>
<evidence type="ECO:0000256" key="5">
    <source>
        <dbReference type="ARBA" id="ARBA00022723"/>
    </source>
</evidence>
<keyword evidence="7 9" id="KW-0408">Iron</keyword>
<keyword evidence="4 9" id="KW-0349">Heme</keyword>
<reference evidence="11" key="1">
    <citation type="submission" date="2022-08" db="EMBL/GenBank/DDBJ databases">
        <authorList>
            <consortium name="DOE Joint Genome Institute"/>
            <person name="Min B."/>
            <person name="Riley R."/>
            <person name="Sierra-Patev S."/>
            <person name="Naranjo-Ortiz M."/>
            <person name="Looney B."/>
            <person name="Konkel Z."/>
            <person name="Slot J.C."/>
            <person name="Sakamoto Y."/>
            <person name="Steenwyk J.L."/>
            <person name="Rokas A."/>
            <person name="Carro J."/>
            <person name="Camarero S."/>
            <person name="Ferreira P."/>
            <person name="Molpeceres G."/>
            <person name="Ruiz-Duenas F.J."/>
            <person name="Serrano A."/>
            <person name="Henrissat B."/>
            <person name="Drula E."/>
            <person name="Hughes K.W."/>
            <person name="Mata J.L."/>
            <person name="Ishikawa N.K."/>
            <person name="Vargas-Isla R."/>
            <person name="Ushijima S."/>
            <person name="Smith C.A."/>
            <person name="Ahrendt S."/>
            <person name="Andreopoulos W."/>
            <person name="He G."/>
            <person name="Labutti K."/>
            <person name="Lipzen A."/>
            <person name="Ng V."/>
            <person name="Sandor L."/>
            <person name="Barry K."/>
            <person name="Martinez A.T."/>
            <person name="Xiao Y."/>
            <person name="Gibbons J.G."/>
            <person name="Terashima K."/>
            <person name="Hibbett D.S."/>
            <person name="Grigoriev I.V."/>
        </authorList>
    </citation>
    <scope>NUCLEOTIDE SEQUENCE</scope>
    <source>
        <strain evidence="11">TFB7829</strain>
    </source>
</reference>
<evidence type="ECO:0000313" key="11">
    <source>
        <dbReference type="EMBL" id="KAJ3982232.1"/>
    </source>
</evidence>
<comment type="pathway">
    <text evidence="2">Secondary metabolite biosynthesis.</text>
</comment>
<dbReference type="InterPro" id="IPR050364">
    <property type="entry name" value="Cytochrome_P450_fung"/>
</dbReference>
<name>A0AA38PV99_9AGAR</name>
<dbReference type="PRINTS" id="PR00463">
    <property type="entry name" value="EP450I"/>
</dbReference>
<evidence type="ECO:0000256" key="4">
    <source>
        <dbReference type="ARBA" id="ARBA00022617"/>
    </source>
</evidence>
<keyword evidence="8 10" id="KW-0503">Monooxygenase</keyword>
<dbReference type="EMBL" id="MU802071">
    <property type="protein sequence ID" value="KAJ3982232.1"/>
    <property type="molecule type" value="Genomic_DNA"/>
</dbReference>
<dbReference type="InterPro" id="IPR017972">
    <property type="entry name" value="Cyt_P450_CS"/>
</dbReference>
<organism evidence="11 12">
    <name type="scientific">Lentinula detonsa</name>
    <dbReference type="NCBI Taxonomy" id="2804962"/>
    <lineage>
        <taxon>Eukaryota</taxon>
        <taxon>Fungi</taxon>
        <taxon>Dikarya</taxon>
        <taxon>Basidiomycota</taxon>
        <taxon>Agaricomycotina</taxon>
        <taxon>Agaricomycetes</taxon>
        <taxon>Agaricomycetidae</taxon>
        <taxon>Agaricales</taxon>
        <taxon>Marasmiineae</taxon>
        <taxon>Omphalotaceae</taxon>
        <taxon>Lentinula</taxon>
    </lineage>
</organism>
<evidence type="ECO:0000256" key="9">
    <source>
        <dbReference type="PIRSR" id="PIRSR602401-1"/>
    </source>
</evidence>
<dbReference type="Pfam" id="PF00067">
    <property type="entry name" value="p450"/>
    <property type="match status" value="1"/>
</dbReference>
<comment type="cofactor">
    <cofactor evidence="1 9">
        <name>heme</name>
        <dbReference type="ChEBI" id="CHEBI:30413"/>
    </cofactor>
</comment>
<proteinExistence type="inferred from homology"/>
<dbReference type="SUPFAM" id="SSF48264">
    <property type="entry name" value="Cytochrome P450"/>
    <property type="match status" value="1"/>
</dbReference>
<keyword evidence="5 9" id="KW-0479">Metal-binding</keyword>
<accession>A0AA38PV99</accession>
<evidence type="ECO:0000256" key="3">
    <source>
        <dbReference type="ARBA" id="ARBA00010617"/>
    </source>
</evidence>
<comment type="similarity">
    <text evidence="3 10">Belongs to the cytochrome P450 family.</text>
</comment>
<dbReference type="AlphaFoldDB" id="A0AA38PV99"/>
<evidence type="ECO:0000256" key="8">
    <source>
        <dbReference type="ARBA" id="ARBA00023033"/>
    </source>
</evidence>
<evidence type="ECO:0000256" key="6">
    <source>
        <dbReference type="ARBA" id="ARBA00023002"/>
    </source>
</evidence>
<comment type="caution">
    <text evidence="11">The sequence shown here is derived from an EMBL/GenBank/DDBJ whole genome shotgun (WGS) entry which is preliminary data.</text>
</comment>
<evidence type="ECO:0000256" key="7">
    <source>
        <dbReference type="ARBA" id="ARBA00023004"/>
    </source>
</evidence>
<gene>
    <name evidence="11" type="ORF">F5890DRAFT_1530874</name>
</gene>
<evidence type="ECO:0000256" key="10">
    <source>
        <dbReference type="RuleBase" id="RU000461"/>
    </source>
</evidence>
<evidence type="ECO:0000256" key="2">
    <source>
        <dbReference type="ARBA" id="ARBA00005179"/>
    </source>
</evidence>